<evidence type="ECO:0000256" key="4">
    <source>
        <dbReference type="ARBA" id="ARBA00022833"/>
    </source>
</evidence>
<evidence type="ECO:0000313" key="8">
    <source>
        <dbReference type="EMBL" id="CDR34821.1"/>
    </source>
</evidence>
<comment type="function">
    <text evidence="6">Part of an energy-coupled inorganic carbon pump.</text>
</comment>
<feature type="domain" description="DUF6671" evidence="7">
    <location>
        <begin position="824"/>
        <end position="1043"/>
    </location>
</feature>
<reference evidence="8" key="2">
    <citation type="submission" date="2014-09" db="EMBL/GenBank/DDBJ databases">
        <title>Criblamydia sequanensis harbors a mega-plasmid encoding arsenite resistance.</title>
        <authorList>
            <person name="Bertelli C."/>
            <person name="Goesmann A."/>
            <person name="Greub G."/>
        </authorList>
    </citation>
    <scope>NUCLEOTIDE SEQUENCE [LARGE SCALE GENOMIC DNA]</scope>
    <source>
        <strain evidence="8">CRIB-18</strain>
    </source>
</reference>
<accession>A0A090D0J7</accession>
<dbReference type="InterPro" id="IPR046612">
    <property type="entry name" value="DUF6671"/>
</dbReference>
<dbReference type="Pfam" id="PF10070">
    <property type="entry name" value="DabA"/>
    <property type="match status" value="1"/>
</dbReference>
<comment type="subcellular location">
    <subcellularLocation>
        <location evidence="6">Cell membrane</location>
        <topology evidence="6">Peripheral membrane protein</topology>
    </subcellularLocation>
</comment>
<keyword evidence="1 6" id="KW-0813">Transport</keyword>
<dbReference type="HAMAP" id="MF_01871">
    <property type="entry name" value="DabA"/>
    <property type="match status" value="1"/>
</dbReference>
<reference evidence="8" key="1">
    <citation type="submission" date="2013-12" db="EMBL/GenBank/DDBJ databases">
        <authorList>
            <person name="Linke B."/>
        </authorList>
    </citation>
    <scope>NUCLEOTIDE SEQUENCE [LARGE SCALE GENOMIC DNA]</scope>
    <source>
        <strain evidence="8">CRIB-18</strain>
    </source>
</reference>
<keyword evidence="5 6" id="KW-0472">Membrane</keyword>
<dbReference type="EMBL" id="CCEJ010000010">
    <property type="protein sequence ID" value="CDR34821.1"/>
    <property type="molecule type" value="Genomic_DNA"/>
</dbReference>
<proteinExistence type="inferred from homology"/>
<evidence type="ECO:0000256" key="1">
    <source>
        <dbReference type="ARBA" id="ARBA00022448"/>
    </source>
</evidence>
<dbReference type="RefSeq" id="WP_079978043.1">
    <property type="nucleotide sequence ID" value="NZ_CCEJ010000010.1"/>
</dbReference>
<dbReference type="STRING" id="1437425.CSEC_2015"/>
<feature type="binding site" evidence="6">
    <location>
        <position position="448"/>
    </location>
    <ligand>
        <name>Zn(2+)</name>
        <dbReference type="ChEBI" id="CHEBI:29105"/>
    </ligand>
</feature>
<organism evidence="8 9">
    <name type="scientific">Candidatus Criblamydia sequanensis CRIB-18</name>
    <dbReference type="NCBI Taxonomy" id="1437425"/>
    <lineage>
        <taxon>Bacteria</taxon>
        <taxon>Pseudomonadati</taxon>
        <taxon>Chlamydiota</taxon>
        <taxon>Chlamydiia</taxon>
        <taxon>Parachlamydiales</taxon>
        <taxon>Candidatus Criblamydiaceae</taxon>
        <taxon>Candidatus Criblamydia</taxon>
    </lineage>
</organism>
<dbReference type="eggNOG" id="COG3002">
    <property type="taxonomic scope" value="Bacteria"/>
</dbReference>
<evidence type="ECO:0000259" key="7">
    <source>
        <dbReference type="Pfam" id="PF20376"/>
    </source>
</evidence>
<comment type="subunit">
    <text evidence="6">Forms a complex with DabB.</text>
</comment>
<dbReference type="InterPro" id="IPR018752">
    <property type="entry name" value="DabA"/>
</dbReference>
<keyword evidence="4 6" id="KW-0862">Zinc</keyword>
<name>A0A090D0J7_9BACT</name>
<dbReference type="AlphaFoldDB" id="A0A090D0J7"/>
<gene>
    <name evidence="6" type="primary">dabA</name>
    <name evidence="8" type="ORF">CSEC_2015</name>
</gene>
<evidence type="ECO:0000256" key="3">
    <source>
        <dbReference type="ARBA" id="ARBA00022723"/>
    </source>
</evidence>
<evidence type="ECO:0000313" key="9">
    <source>
        <dbReference type="Proteomes" id="UP000031552"/>
    </source>
</evidence>
<comment type="similarity">
    <text evidence="6">Belongs to the inorganic carbon transporter (TC 9.A.2) DabA family.</text>
</comment>
<dbReference type="PANTHER" id="PTHR38344">
    <property type="entry name" value="UPF0753 PROTEIN AQ_863"/>
    <property type="match status" value="1"/>
</dbReference>
<keyword evidence="9" id="KW-1185">Reference proteome</keyword>
<feature type="binding site" evidence="6">
    <location>
        <position position="433"/>
    </location>
    <ligand>
        <name>Zn(2+)</name>
        <dbReference type="ChEBI" id="CHEBI:29105"/>
    </ligand>
</feature>
<dbReference type="Proteomes" id="UP000031552">
    <property type="component" value="Unassembled WGS sequence"/>
</dbReference>
<feature type="binding site" evidence="6">
    <location>
        <position position="260"/>
    </location>
    <ligand>
        <name>Zn(2+)</name>
        <dbReference type="ChEBI" id="CHEBI:29105"/>
    </ligand>
</feature>
<comment type="caution">
    <text evidence="8">The sequence shown here is derived from an EMBL/GenBank/DDBJ whole genome shotgun (WGS) entry which is preliminary data.</text>
</comment>
<keyword evidence="2 6" id="KW-1003">Cell membrane</keyword>
<dbReference type="PANTHER" id="PTHR38344:SF1">
    <property type="entry name" value="INORGANIC CARBON TRANSPORTER SUBUNIT DABA-RELATED"/>
    <property type="match status" value="1"/>
</dbReference>
<dbReference type="GO" id="GO:0008270">
    <property type="term" value="F:zinc ion binding"/>
    <property type="evidence" value="ECO:0007669"/>
    <property type="project" value="UniProtKB-UniRule"/>
</dbReference>
<feature type="binding site" evidence="6">
    <location>
        <position position="262"/>
    </location>
    <ligand>
        <name>Zn(2+)</name>
        <dbReference type="ChEBI" id="CHEBI:29105"/>
    </ligand>
</feature>
<keyword evidence="3 6" id="KW-0479">Metal-binding</keyword>
<dbReference type="Pfam" id="PF20376">
    <property type="entry name" value="DUF6671"/>
    <property type="match status" value="1"/>
</dbReference>
<dbReference type="GO" id="GO:0005886">
    <property type="term" value="C:plasma membrane"/>
    <property type="evidence" value="ECO:0007669"/>
    <property type="project" value="UniProtKB-SubCell"/>
</dbReference>
<evidence type="ECO:0000256" key="2">
    <source>
        <dbReference type="ARBA" id="ARBA00022475"/>
    </source>
</evidence>
<sequence length="1043" mass="117600">MKAIDVNIKTFIANAAEIIAPLWPMQTIIARNPLQCFESLNFEDAIAMEEIFLAGSSDKMDNASCEVNRELVKWCQVFLDEGQAAITMPEREKGFYRAFSLLAPFDNKLGSYKKNKWLGSLPSEALEAISLCLNKLEIPTDQIEDYFKRLLRELPGWAGYIKWRCEWQNKEASLKNPISLTDFLAVRLVITSAIGGDCQKKDFKKEVFPSKVLKKEFLNELKKKEEKYLKDLLKLIVPEVVKLNKTKEPVSKPDAQIVFCIDVRSEPFRMRIEREGNYETFGFAGFFGLPVSVHNYNGDHFKDCCPVLIKPQYKVVEEPILDEIGRISHHQKGRSLINIFRRFYQDLKYNFATPFALVETLGLWCGFWMAMRTLMPASSVKFKKAIQEMLKPTLATLPKIDIPLTNQITFGESALRMMGLTNNFSPIVVLCGHGSQTENNPYASALDCGACGGNHGGPNGKILAAILNSNEVRAALQEKGIAIPDDTLFIGAQHNTTTDEVVLEDHVALNNTHKEIAQRLKEDFRKAGIANSQYRCRTFGLDPSPINAKKHVLKRSSDWSELRPEWGLARNAAFIIGPRSLTKNLDLEARCFLHSYEWGEDEDGKSLETILTAPLIVAEWINTQYFFSTLNNTAYGSGSKITHNVTGKFGIMQGNSSDLMQGLPIQSVNINDDQSYHEPMRLQVVVYAPRSRLESIIEKHAILQTLLFNHWIILAAIDPKDSKAYQLIGKAEWLEIKSCNDKNSSFKKNPLNFRTLEKKAKTHLYNDKTCVIATMHEKEKVIAPAFLDLTGLKMIKTKIDTDQLGTFTGEVERKGTPLMCVSQKCELAMKESKVNIGIASEGSFGPHPFIPFLSCDQEILYFMDQERGFSLHQSLLSTKTNYRAEAFSDPKQLKTFCDQALFPSHGLIVRPNKSHKQNFIIKGIQAYDELEDAFLKSCRLSDDGKALIETDMRAHMNPTRMDVIKELANSFAKRLATPCPICYNPGFGLVDTHLGLECEMCGSETEMVKSEVFGCPKCHHKEIRAREDGLTVAGPEFCGFCNP</sequence>
<evidence type="ECO:0000256" key="6">
    <source>
        <dbReference type="HAMAP-Rule" id="MF_01871"/>
    </source>
</evidence>
<comment type="cofactor">
    <cofactor evidence="6">
        <name>Zn(2+)</name>
        <dbReference type="ChEBI" id="CHEBI:29105"/>
    </cofactor>
</comment>
<protein>
    <recommendedName>
        <fullName evidence="6">Probable inorganic carbon transporter subunit DabA</fullName>
    </recommendedName>
</protein>
<evidence type="ECO:0000256" key="5">
    <source>
        <dbReference type="ARBA" id="ARBA00023136"/>
    </source>
</evidence>